<evidence type="ECO:0000256" key="2">
    <source>
        <dbReference type="HAMAP-Rule" id="MF_01805"/>
    </source>
</evidence>
<dbReference type="Proteomes" id="UP000248168">
    <property type="component" value="Unassembled WGS sequence"/>
</dbReference>
<dbReference type="GO" id="GO:0005737">
    <property type="term" value="C:cytoplasm"/>
    <property type="evidence" value="ECO:0007669"/>
    <property type="project" value="UniProtKB-SubCell"/>
</dbReference>
<keyword evidence="2" id="KW-0159">Chromosome partition</keyword>
<protein>
    <recommendedName>
        <fullName evidence="1 2">Segregation and condensation protein A</fullName>
    </recommendedName>
</protein>
<dbReference type="Gene3D" id="1.10.10.580">
    <property type="entry name" value="Structural maintenance of chromosome 1. Chain E"/>
    <property type="match status" value="1"/>
</dbReference>
<evidence type="ECO:0000313" key="3">
    <source>
        <dbReference type="EMBL" id="SPP66675.1"/>
    </source>
</evidence>
<comment type="subunit">
    <text evidence="2">Component of a cohesin-like complex composed of ScpA, ScpB and the Smc homodimer, in which ScpA and ScpB bind to the head domain of Smc. The presence of the three proteins is required for the association of the complex with DNA.</text>
</comment>
<proteinExistence type="inferred from homology"/>
<keyword evidence="4" id="KW-1185">Reference proteome</keyword>
<dbReference type="PANTHER" id="PTHR33969:SF2">
    <property type="entry name" value="SEGREGATION AND CONDENSATION PROTEIN A"/>
    <property type="match status" value="1"/>
</dbReference>
<evidence type="ECO:0000313" key="4">
    <source>
        <dbReference type="Proteomes" id="UP000248168"/>
    </source>
</evidence>
<gene>
    <name evidence="2 3" type="primary">scpA</name>
    <name evidence="3" type="ORF">NITLEN_80103</name>
</gene>
<dbReference type="RefSeq" id="WP_121990804.1">
    <property type="nucleotide sequence ID" value="NZ_OUNR01000021.1"/>
</dbReference>
<dbReference type="GO" id="GO:0007059">
    <property type="term" value="P:chromosome segregation"/>
    <property type="evidence" value="ECO:0007669"/>
    <property type="project" value="UniProtKB-UniRule"/>
</dbReference>
<dbReference type="GO" id="GO:0051301">
    <property type="term" value="P:cell division"/>
    <property type="evidence" value="ECO:0007669"/>
    <property type="project" value="UniProtKB-KW"/>
</dbReference>
<dbReference type="InterPro" id="IPR023093">
    <property type="entry name" value="ScpA-like_C"/>
</dbReference>
<sequence length="274" mass="31117">MDQPNQQTSGFEQTELPYQVRIENFEGPLDLLLHLIKKSEINIYDIPINIIAQQYLEYVEAMKELNLNVAGEFLVMAATLLQIKSKMLLPADEAAEDEEDGPDPREELVRRLLEYKTYKEAARQLDGQEKMWREIFSREPEPLVVEVESDETSMDNVSLFDLVDALKAIVERNPGGGKTLIEIVPDNLTVRERMNVILETLEGKDSVSFAALFDGSCHRLVIIVTFLALLELIRLRVAHVFQSETFGPILVSRTFSLVPDPAELDDLDAEWRGA</sequence>
<organism evidence="3 4">
    <name type="scientific">Nitrospira lenta</name>
    <dbReference type="NCBI Taxonomy" id="1436998"/>
    <lineage>
        <taxon>Bacteria</taxon>
        <taxon>Pseudomonadati</taxon>
        <taxon>Nitrospirota</taxon>
        <taxon>Nitrospiria</taxon>
        <taxon>Nitrospirales</taxon>
        <taxon>Nitrospiraceae</taxon>
        <taxon>Nitrospira</taxon>
    </lineage>
</organism>
<keyword evidence="2" id="KW-0132">Cell division</keyword>
<accession>A0A330LAA1</accession>
<evidence type="ECO:0000256" key="1">
    <source>
        <dbReference type="ARBA" id="ARBA00044777"/>
    </source>
</evidence>
<dbReference type="OrthoDB" id="9811016at2"/>
<comment type="function">
    <text evidence="2">Participates in chromosomal partition during cell division. May act via the formation of a condensin-like complex containing Smc and ScpB that pull DNA away from mid-cell into both cell halves.</text>
</comment>
<name>A0A330LAA1_9BACT</name>
<dbReference type="Pfam" id="PF02616">
    <property type="entry name" value="SMC_ScpA"/>
    <property type="match status" value="1"/>
</dbReference>
<dbReference type="InterPro" id="IPR003768">
    <property type="entry name" value="ScpA"/>
</dbReference>
<dbReference type="EMBL" id="OUNR01000021">
    <property type="protein sequence ID" value="SPP66675.1"/>
    <property type="molecule type" value="Genomic_DNA"/>
</dbReference>
<comment type="similarity">
    <text evidence="2">Belongs to the ScpA family.</text>
</comment>
<dbReference type="Gene3D" id="6.10.250.2410">
    <property type="match status" value="1"/>
</dbReference>
<dbReference type="GO" id="GO:0006260">
    <property type="term" value="P:DNA replication"/>
    <property type="evidence" value="ECO:0007669"/>
    <property type="project" value="UniProtKB-UniRule"/>
</dbReference>
<keyword evidence="2" id="KW-0131">Cell cycle</keyword>
<dbReference type="PANTHER" id="PTHR33969">
    <property type="entry name" value="SEGREGATION AND CONDENSATION PROTEIN A"/>
    <property type="match status" value="1"/>
</dbReference>
<dbReference type="AlphaFoldDB" id="A0A330LAA1"/>
<comment type="subcellular location">
    <subcellularLocation>
        <location evidence="2">Cytoplasm</location>
    </subcellularLocation>
    <text evidence="2">Associated with two foci at the outer edges of the nucleoid region in young cells, and at four foci within both cell halves in older cells.</text>
</comment>
<dbReference type="InParanoid" id="A0A330LAA1"/>
<reference evidence="4" key="1">
    <citation type="submission" date="2018-04" db="EMBL/GenBank/DDBJ databases">
        <authorList>
            <person name="Lucker S."/>
            <person name="Sakoula D."/>
        </authorList>
    </citation>
    <scope>NUCLEOTIDE SEQUENCE [LARGE SCALE GENOMIC DNA]</scope>
</reference>
<dbReference type="HAMAP" id="MF_01805">
    <property type="entry name" value="ScpA"/>
    <property type="match status" value="1"/>
</dbReference>
<keyword evidence="2" id="KW-0963">Cytoplasm</keyword>